<dbReference type="PANTHER" id="PTHR10954:SF18">
    <property type="entry name" value="RIBONUCLEASE HII"/>
    <property type="match status" value="1"/>
</dbReference>
<dbReference type="Pfam" id="PF01351">
    <property type="entry name" value="RNase_HII"/>
    <property type="match status" value="1"/>
</dbReference>
<keyword evidence="9 14" id="KW-0540">Nuclease</keyword>
<dbReference type="NCBIfam" id="NF000595">
    <property type="entry name" value="PRK00015.1-3"/>
    <property type="match status" value="1"/>
</dbReference>
<evidence type="ECO:0000256" key="4">
    <source>
        <dbReference type="ARBA" id="ARBA00004496"/>
    </source>
</evidence>
<evidence type="ECO:0000256" key="16">
    <source>
        <dbReference type="RuleBase" id="RU003515"/>
    </source>
</evidence>
<keyword evidence="10 14" id="KW-0479">Metal-binding</keyword>
<reference evidence="18 19" key="1">
    <citation type="submission" date="2020-08" db="EMBL/GenBank/DDBJ databases">
        <title>Genomic Encyclopedia of Type Strains, Phase IV (KMG-IV): sequencing the most valuable type-strain genomes for metagenomic binning, comparative biology and taxonomic classification.</title>
        <authorList>
            <person name="Goeker M."/>
        </authorList>
    </citation>
    <scope>NUCLEOTIDE SEQUENCE [LARGE SCALE GENOMIC DNA]</scope>
    <source>
        <strain evidence="18 19">DSM 107085</strain>
    </source>
</reference>
<dbReference type="GO" id="GO:0003723">
    <property type="term" value="F:RNA binding"/>
    <property type="evidence" value="ECO:0007669"/>
    <property type="project" value="UniProtKB-UniRule"/>
</dbReference>
<comment type="cofactor">
    <cofactor evidence="14 15">
        <name>Mn(2+)</name>
        <dbReference type="ChEBI" id="CHEBI:29035"/>
    </cofactor>
    <cofactor evidence="14 15">
        <name>Mg(2+)</name>
        <dbReference type="ChEBI" id="CHEBI:18420"/>
    </cofactor>
    <text evidence="14 15">Manganese or magnesium. Binds 1 divalent metal ion per monomer in the absence of substrate. May bind a second metal ion after substrate binding.</text>
</comment>
<dbReference type="RefSeq" id="WP_052394722.1">
    <property type="nucleotide sequence ID" value="NZ_JACHET010000001.1"/>
</dbReference>
<keyword evidence="11 14" id="KW-0255">Endonuclease</keyword>
<comment type="similarity">
    <text evidence="5 14 16">Belongs to the RNase HII family.</text>
</comment>
<comment type="function">
    <text evidence="3 14 16">Endonuclease that specifically degrades the RNA of RNA-DNA hybrids.</text>
</comment>
<dbReference type="NCBIfam" id="NF000596">
    <property type="entry name" value="PRK00015.1-4"/>
    <property type="match status" value="1"/>
</dbReference>
<dbReference type="PANTHER" id="PTHR10954">
    <property type="entry name" value="RIBONUCLEASE H2 SUBUNIT A"/>
    <property type="match status" value="1"/>
</dbReference>
<comment type="catalytic activity">
    <reaction evidence="1 14 15 16">
        <text>Endonucleolytic cleavage to 5'-phosphomonoester.</text>
        <dbReference type="EC" id="3.1.26.4"/>
    </reaction>
</comment>
<dbReference type="PROSITE" id="PS51975">
    <property type="entry name" value="RNASE_H_2"/>
    <property type="match status" value="1"/>
</dbReference>
<dbReference type="Gene3D" id="3.30.420.10">
    <property type="entry name" value="Ribonuclease H-like superfamily/Ribonuclease H"/>
    <property type="match status" value="1"/>
</dbReference>
<dbReference type="GO" id="GO:0005737">
    <property type="term" value="C:cytoplasm"/>
    <property type="evidence" value="ECO:0007669"/>
    <property type="project" value="UniProtKB-SubCell"/>
</dbReference>
<dbReference type="GO" id="GO:0004523">
    <property type="term" value="F:RNA-DNA hybrid ribonuclease activity"/>
    <property type="evidence" value="ECO:0007669"/>
    <property type="project" value="UniProtKB-UniRule"/>
</dbReference>
<evidence type="ECO:0000256" key="13">
    <source>
        <dbReference type="ARBA" id="ARBA00023211"/>
    </source>
</evidence>
<evidence type="ECO:0000256" key="14">
    <source>
        <dbReference type="HAMAP-Rule" id="MF_00052"/>
    </source>
</evidence>
<feature type="binding site" evidence="14 15">
    <location>
        <position position="21"/>
    </location>
    <ligand>
        <name>a divalent metal cation</name>
        <dbReference type="ChEBI" id="CHEBI:60240"/>
    </ligand>
</feature>
<dbReference type="InterPro" id="IPR012337">
    <property type="entry name" value="RNaseH-like_sf"/>
</dbReference>
<dbReference type="FunFam" id="3.30.420.10:FF:000006">
    <property type="entry name" value="Ribonuclease HII"/>
    <property type="match status" value="1"/>
</dbReference>
<sequence length="207" mass="22623">MPRRRPVSARLDPGLRIAGIDEAGRGPLAGPVVVAAVILDPARAIRGLDDSKQLSEARRETLYARIVERALAWRIVFVECAQIDRINIYQATLHGMREAARGLDPAAEYLLVDGNKLPDNLPCEAQAVIGGDALEPSIGAASILAKVARDRHMQALDARYPGYGFARHKGYGVPEHLQALQRLGPCPEHRRSFAPVRKLLEPGLFDT</sequence>
<dbReference type="CDD" id="cd07182">
    <property type="entry name" value="RNase_HII_bacteria_HII_like"/>
    <property type="match status" value="1"/>
</dbReference>
<feature type="binding site" evidence="14 15">
    <location>
        <position position="113"/>
    </location>
    <ligand>
        <name>a divalent metal cation</name>
        <dbReference type="ChEBI" id="CHEBI:60240"/>
    </ligand>
</feature>
<evidence type="ECO:0000256" key="10">
    <source>
        <dbReference type="ARBA" id="ARBA00022723"/>
    </source>
</evidence>
<evidence type="ECO:0000259" key="17">
    <source>
        <dbReference type="PROSITE" id="PS51975"/>
    </source>
</evidence>
<dbReference type="SUPFAM" id="SSF53098">
    <property type="entry name" value="Ribonuclease H-like"/>
    <property type="match status" value="1"/>
</dbReference>
<evidence type="ECO:0000256" key="5">
    <source>
        <dbReference type="ARBA" id="ARBA00007383"/>
    </source>
</evidence>
<dbReference type="NCBIfam" id="NF000594">
    <property type="entry name" value="PRK00015.1-1"/>
    <property type="match status" value="1"/>
</dbReference>
<feature type="binding site" evidence="14 15">
    <location>
        <position position="22"/>
    </location>
    <ligand>
        <name>a divalent metal cation</name>
        <dbReference type="ChEBI" id="CHEBI:60240"/>
    </ligand>
</feature>
<dbReference type="EMBL" id="JACHET010000001">
    <property type="protein sequence ID" value="MBB6183868.1"/>
    <property type="molecule type" value="Genomic_DNA"/>
</dbReference>
<evidence type="ECO:0000256" key="12">
    <source>
        <dbReference type="ARBA" id="ARBA00022801"/>
    </source>
</evidence>
<evidence type="ECO:0000313" key="18">
    <source>
        <dbReference type="EMBL" id="MBB6183868.1"/>
    </source>
</evidence>
<evidence type="ECO:0000256" key="6">
    <source>
        <dbReference type="ARBA" id="ARBA00012180"/>
    </source>
</evidence>
<keyword evidence="12 14" id="KW-0378">Hydrolase</keyword>
<evidence type="ECO:0000256" key="1">
    <source>
        <dbReference type="ARBA" id="ARBA00000077"/>
    </source>
</evidence>
<dbReference type="OrthoDB" id="9803420at2"/>
<dbReference type="InterPro" id="IPR036397">
    <property type="entry name" value="RNaseH_sf"/>
</dbReference>
<comment type="cofactor">
    <cofactor evidence="2">
        <name>Mg(2+)</name>
        <dbReference type="ChEBI" id="CHEBI:18420"/>
    </cofactor>
</comment>
<dbReference type="AlphaFoldDB" id="A0A841KPB4"/>
<dbReference type="GO" id="GO:0006298">
    <property type="term" value="P:mismatch repair"/>
    <property type="evidence" value="ECO:0007669"/>
    <property type="project" value="TreeGrafter"/>
</dbReference>
<evidence type="ECO:0000256" key="9">
    <source>
        <dbReference type="ARBA" id="ARBA00022722"/>
    </source>
</evidence>
<proteinExistence type="inferred from homology"/>
<comment type="caution">
    <text evidence="18">The sequence shown here is derived from an EMBL/GenBank/DDBJ whole genome shotgun (WGS) entry which is preliminary data.</text>
</comment>
<evidence type="ECO:0000256" key="7">
    <source>
        <dbReference type="ARBA" id="ARBA00019179"/>
    </source>
</evidence>
<dbReference type="InterPro" id="IPR001352">
    <property type="entry name" value="RNase_HII/HIII"/>
</dbReference>
<evidence type="ECO:0000256" key="8">
    <source>
        <dbReference type="ARBA" id="ARBA00022490"/>
    </source>
</evidence>
<dbReference type="Proteomes" id="UP000560000">
    <property type="component" value="Unassembled WGS sequence"/>
</dbReference>
<dbReference type="InterPro" id="IPR024567">
    <property type="entry name" value="RNase_HII/HIII_dom"/>
</dbReference>
<gene>
    <name evidence="14" type="primary">rnhB</name>
    <name evidence="18" type="ORF">HNQ86_001213</name>
</gene>
<dbReference type="GO" id="GO:0043137">
    <property type="term" value="P:DNA replication, removal of RNA primer"/>
    <property type="evidence" value="ECO:0007669"/>
    <property type="project" value="TreeGrafter"/>
</dbReference>
<evidence type="ECO:0000313" key="19">
    <source>
        <dbReference type="Proteomes" id="UP000560000"/>
    </source>
</evidence>
<evidence type="ECO:0000256" key="3">
    <source>
        <dbReference type="ARBA" id="ARBA00004065"/>
    </source>
</evidence>
<name>A0A841KPB4_9GAMM</name>
<evidence type="ECO:0000256" key="15">
    <source>
        <dbReference type="PROSITE-ProRule" id="PRU01319"/>
    </source>
</evidence>
<evidence type="ECO:0000256" key="2">
    <source>
        <dbReference type="ARBA" id="ARBA00001946"/>
    </source>
</evidence>
<keyword evidence="13 14" id="KW-0464">Manganese</keyword>
<keyword evidence="8 14" id="KW-0963">Cytoplasm</keyword>
<dbReference type="GO" id="GO:0032299">
    <property type="term" value="C:ribonuclease H2 complex"/>
    <property type="evidence" value="ECO:0007669"/>
    <property type="project" value="TreeGrafter"/>
</dbReference>
<comment type="subcellular location">
    <subcellularLocation>
        <location evidence="4 14">Cytoplasm</location>
    </subcellularLocation>
</comment>
<dbReference type="EC" id="3.1.26.4" evidence="6 14"/>
<evidence type="ECO:0000256" key="11">
    <source>
        <dbReference type="ARBA" id="ARBA00022759"/>
    </source>
</evidence>
<dbReference type="InterPro" id="IPR022898">
    <property type="entry name" value="RNase_HII"/>
</dbReference>
<accession>A0A841KPB4</accession>
<feature type="domain" description="RNase H type-2" evidence="17">
    <location>
        <begin position="15"/>
        <end position="205"/>
    </location>
</feature>
<dbReference type="GO" id="GO:0030145">
    <property type="term" value="F:manganese ion binding"/>
    <property type="evidence" value="ECO:0007669"/>
    <property type="project" value="UniProtKB-UniRule"/>
</dbReference>
<dbReference type="HAMAP" id="MF_00052_B">
    <property type="entry name" value="RNase_HII_B"/>
    <property type="match status" value="1"/>
</dbReference>
<organism evidence="18 19">
    <name type="scientific">Oleiagrimonas soli</name>
    <dbReference type="NCBI Taxonomy" id="1543381"/>
    <lineage>
        <taxon>Bacteria</taxon>
        <taxon>Pseudomonadati</taxon>
        <taxon>Pseudomonadota</taxon>
        <taxon>Gammaproteobacteria</taxon>
        <taxon>Lysobacterales</taxon>
        <taxon>Rhodanobacteraceae</taxon>
        <taxon>Oleiagrimonas</taxon>
    </lineage>
</organism>
<protein>
    <recommendedName>
        <fullName evidence="7 14">Ribonuclease HII</fullName>
        <shortName evidence="14">RNase HII</shortName>
        <ecNumber evidence="6 14">3.1.26.4</ecNumber>
    </recommendedName>
</protein>